<dbReference type="SMART" id="SM00248">
    <property type="entry name" value="ANK"/>
    <property type="match status" value="7"/>
</dbReference>
<sequence>MAFNWDLHFDEVRTLYIKDGKTQQHIQKLFKEKYGCTARLAGLRSIPIYPKMIETNQWRISKKQWTQQLCRWKLNKNLSEKVWKSTGPVPTHSASLSGESDILSLDLGPGFNILGTGMHEFDFIYREVACYMPDEAPNSHNERAYQIAHGQGINSLHAMLEVLTFLLSNNMLFEKLNRDPDTYDRCVIGMLELYLKIASSFNGISFSKDRTIQVVLDEALASIIRSGRLDLLKTLVASNPSVKTRLNRPMTRNLDFFGRAMPIEVALSNGDVRTADYLLSNGARIYESGINTIPDLRRDSWHRWRVHDTLETIDWILTRCTKIREYKLLHILSLLEDGQHSEAPAALILEKLWQIERYDIGRQYGKPVIFDPETPYEARRPLRAALAHRQAGAIKMLLRAGANVTEDDIMEAIRQDMFDLLQSHSGFDMEITAPILISIVQNECLGLLADIELGTLPWTEDQAEGETALGNAIVMRQTHLISSLRGNGCLQYDPFALVAAVLTVKSSNDRSMIEYMLGLRAMTALRNEHIDTCSYLELAAFFIAIRFYDIETLKMLKRFGLFERFQALIPKDKTFIGVDVWGSYDSYESHSYGGPSKFFFERSHCLNQAYYQSTHISLANVFSTTSAGVSNGVGSLLGLAVGIGANRLTCQFLLQNLPKPSVMDIVTSVQNYEHDPLLIHDMINLATDIKSWEPTDHSTILGEAIYVGLDCVASRLLEMGVNVNTRSRHISLRGHGNVLLSACKKGNLNMVQKLLEHGAEVNSPHPIGPTALQFAVHIGHVQLATLLLDHDADCNAGGWWDSAIEYAAEKGHIDMIELLLARGVQTKGIYRRQYFRAIKFASEQAHYVAESILRNHRPWDAEDQNAFEKTHI</sequence>
<evidence type="ECO:0000259" key="4">
    <source>
        <dbReference type="Pfam" id="PF14420"/>
    </source>
</evidence>
<evidence type="ECO:0000313" key="6">
    <source>
        <dbReference type="Proteomes" id="UP001446871"/>
    </source>
</evidence>
<dbReference type="InterPro" id="IPR036770">
    <property type="entry name" value="Ankyrin_rpt-contain_sf"/>
</dbReference>
<evidence type="ECO:0000313" key="5">
    <source>
        <dbReference type="EMBL" id="KAK8068579.1"/>
    </source>
</evidence>
<keyword evidence="1" id="KW-0677">Repeat</keyword>
<dbReference type="EMBL" id="JAQQWM010000004">
    <property type="protein sequence ID" value="KAK8068579.1"/>
    <property type="molecule type" value="Genomic_DNA"/>
</dbReference>
<dbReference type="InterPro" id="IPR025676">
    <property type="entry name" value="Clr5_dom"/>
</dbReference>
<dbReference type="PROSITE" id="PS50088">
    <property type="entry name" value="ANK_REPEAT"/>
    <property type="match status" value="2"/>
</dbReference>
<feature type="repeat" description="ANK" evidence="3">
    <location>
        <begin position="767"/>
        <end position="796"/>
    </location>
</feature>
<evidence type="ECO:0000256" key="2">
    <source>
        <dbReference type="ARBA" id="ARBA00023043"/>
    </source>
</evidence>
<evidence type="ECO:0000256" key="1">
    <source>
        <dbReference type="ARBA" id="ARBA00022737"/>
    </source>
</evidence>
<gene>
    <name evidence="5" type="ORF">PG996_007691</name>
</gene>
<dbReference type="PANTHER" id="PTHR24123:SF33">
    <property type="entry name" value="PROTEIN HOS4"/>
    <property type="match status" value="1"/>
</dbReference>
<name>A0ABR1VBJ5_9PEZI</name>
<feature type="repeat" description="ANK" evidence="3">
    <location>
        <begin position="377"/>
        <end position="409"/>
    </location>
</feature>
<dbReference type="Gene3D" id="1.25.40.20">
    <property type="entry name" value="Ankyrin repeat-containing domain"/>
    <property type="match status" value="2"/>
</dbReference>
<dbReference type="SUPFAM" id="SSF48403">
    <property type="entry name" value="Ankyrin repeat"/>
    <property type="match status" value="2"/>
</dbReference>
<feature type="domain" description="Clr5" evidence="4">
    <location>
        <begin position="4"/>
        <end position="76"/>
    </location>
</feature>
<dbReference type="Pfam" id="PF12796">
    <property type="entry name" value="Ank_2"/>
    <property type="match status" value="1"/>
</dbReference>
<dbReference type="InterPro" id="IPR051165">
    <property type="entry name" value="Multifunctional_ANK_Repeat"/>
</dbReference>
<dbReference type="InterPro" id="IPR002110">
    <property type="entry name" value="Ankyrin_rpt"/>
</dbReference>
<organism evidence="5 6">
    <name type="scientific">Apiospora saccharicola</name>
    <dbReference type="NCBI Taxonomy" id="335842"/>
    <lineage>
        <taxon>Eukaryota</taxon>
        <taxon>Fungi</taxon>
        <taxon>Dikarya</taxon>
        <taxon>Ascomycota</taxon>
        <taxon>Pezizomycotina</taxon>
        <taxon>Sordariomycetes</taxon>
        <taxon>Xylariomycetidae</taxon>
        <taxon>Amphisphaeriales</taxon>
        <taxon>Apiosporaceae</taxon>
        <taxon>Apiospora</taxon>
    </lineage>
</organism>
<proteinExistence type="predicted"/>
<keyword evidence="2 3" id="KW-0040">ANK repeat</keyword>
<keyword evidence="6" id="KW-1185">Reference proteome</keyword>
<accession>A0ABR1VBJ5</accession>
<dbReference type="Proteomes" id="UP001446871">
    <property type="component" value="Unassembled WGS sequence"/>
</dbReference>
<dbReference type="PROSITE" id="PS50297">
    <property type="entry name" value="ANK_REP_REGION"/>
    <property type="match status" value="1"/>
</dbReference>
<comment type="caution">
    <text evidence="5">The sequence shown here is derived from an EMBL/GenBank/DDBJ whole genome shotgun (WGS) entry which is preliminary data.</text>
</comment>
<dbReference type="PANTHER" id="PTHR24123">
    <property type="entry name" value="ANKYRIN REPEAT-CONTAINING"/>
    <property type="match status" value="1"/>
</dbReference>
<protein>
    <recommendedName>
        <fullName evidence="4">Clr5 domain-containing protein</fullName>
    </recommendedName>
</protein>
<reference evidence="5 6" key="1">
    <citation type="submission" date="2023-01" db="EMBL/GenBank/DDBJ databases">
        <title>Analysis of 21 Apiospora genomes using comparative genomics revels a genus with tremendous synthesis potential of carbohydrate active enzymes and secondary metabolites.</title>
        <authorList>
            <person name="Sorensen T."/>
        </authorList>
    </citation>
    <scope>NUCLEOTIDE SEQUENCE [LARGE SCALE GENOMIC DNA]</scope>
    <source>
        <strain evidence="5 6">CBS 83171</strain>
    </source>
</reference>
<dbReference type="Pfam" id="PF14420">
    <property type="entry name" value="Clr5"/>
    <property type="match status" value="1"/>
</dbReference>
<evidence type="ECO:0000256" key="3">
    <source>
        <dbReference type="PROSITE-ProRule" id="PRU00023"/>
    </source>
</evidence>